<evidence type="ECO:0000313" key="3">
    <source>
        <dbReference type="Proteomes" id="UP000197446"/>
    </source>
</evidence>
<name>A0A254NI57_9BURK</name>
<dbReference type="Proteomes" id="UP000197446">
    <property type="component" value="Unassembled WGS sequence"/>
</dbReference>
<dbReference type="InterPro" id="IPR025272">
    <property type="entry name" value="SocA_Panacea"/>
</dbReference>
<dbReference type="EMBL" id="NISI01000002">
    <property type="protein sequence ID" value="OWR04623.1"/>
    <property type="molecule type" value="Genomic_DNA"/>
</dbReference>
<dbReference type="OrthoDB" id="9799173at2"/>
<keyword evidence="3" id="KW-1185">Reference proteome</keyword>
<proteinExistence type="predicted"/>
<comment type="caution">
    <text evidence="2">The sequence shown here is derived from an EMBL/GenBank/DDBJ whole genome shotgun (WGS) entry which is preliminary data.</text>
</comment>
<dbReference type="Pfam" id="PF13274">
    <property type="entry name" value="SocA_Panacea"/>
    <property type="match status" value="1"/>
</dbReference>
<sequence>MAYDAKAVANYFLDKAESSGTTLTPMKLQKLVFFAHGWHLGLNDEPLISDPIEAWQFGPVVPSLYHEFKHERAGAITGRATELDLEDFEYQVPAVRNDDIGVKKLMDSVWNTYGKLTAVQLSNLTHLPNSPWDLARKKYDGDMRSVPIDDDLIRTYFRQEAEKNRAKRAAAA</sequence>
<evidence type="ECO:0000313" key="2">
    <source>
        <dbReference type="EMBL" id="OWR04623.1"/>
    </source>
</evidence>
<reference evidence="2 3" key="1">
    <citation type="journal article" date="2007" name="Int. J. Syst. Evol. Microbiol.">
        <title>Description of Pelomonas aquatica sp. nov. and Pelomonas puraquae sp. nov., isolated from industrial and haemodialysis water.</title>
        <authorList>
            <person name="Gomila M."/>
            <person name="Bowien B."/>
            <person name="Falsen E."/>
            <person name="Moore E.R."/>
            <person name="Lalucat J."/>
        </authorList>
    </citation>
    <scope>NUCLEOTIDE SEQUENCE [LARGE SCALE GENOMIC DNA]</scope>
    <source>
        <strain evidence="2 3">CCUG 52769</strain>
    </source>
</reference>
<organism evidence="2 3">
    <name type="scientific">Roseateles puraquae</name>
    <dbReference type="NCBI Taxonomy" id="431059"/>
    <lineage>
        <taxon>Bacteria</taxon>
        <taxon>Pseudomonadati</taxon>
        <taxon>Pseudomonadota</taxon>
        <taxon>Betaproteobacteria</taxon>
        <taxon>Burkholderiales</taxon>
        <taxon>Sphaerotilaceae</taxon>
        <taxon>Roseateles</taxon>
    </lineage>
</organism>
<gene>
    <name evidence="2" type="ORF">CDO81_08555</name>
</gene>
<accession>A0A254NI57</accession>
<protein>
    <recommendedName>
        <fullName evidence="1">Antitoxin SocA-like Panacea domain-containing protein</fullName>
    </recommendedName>
</protein>
<dbReference type="AlphaFoldDB" id="A0A254NI57"/>
<dbReference type="RefSeq" id="WP_088482758.1">
    <property type="nucleotide sequence ID" value="NZ_NISI01000002.1"/>
</dbReference>
<evidence type="ECO:0000259" key="1">
    <source>
        <dbReference type="Pfam" id="PF13274"/>
    </source>
</evidence>
<feature type="domain" description="Antitoxin SocA-like Panacea" evidence="1">
    <location>
        <begin position="28"/>
        <end position="132"/>
    </location>
</feature>